<evidence type="ECO:0000313" key="1">
    <source>
        <dbReference type="EMBL" id="RZB65504.1"/>
    </source>
</evidence>
<accession>A0A445GW80</accession>
<dbReference type="EMBL" id="QZWG01000015">
    <property type="protein sequence ID" value="RZB65504.1"/>
    <property type="molecule type" value="Genomic_DNA"/>
</dbReference>
<dbReference type="AlphaFoldDB" id="A0A445GW80"/>
<keyword evidence="3" id="KW-1185">Reference proteome</keyword>
<proteinExistence type="predicted"/>
<name>A0A445GW80_GLYSO</name>
<gene>
    <name evidence="1" type="ORF">D0Y65_041530</name>
    <name evidence="2" type="ORF">D0Y65_041532</name>
</gene>
<sequence>FLKVIHWMLRTTWINCLTLMKSLLFIVSHIYKDGIICVDGLVNYGFIKLVSRSGIRFLDFLGRFLPKKDCICLVMGFCYFCS</sequence>
<dbReference type="Proteomes" id="UP000289340">
    <property type="component" value="Chromosome 15"/>
</dbReference>
<organism evidence="2 3">
    <name type="scientific">Glycine soja</name>
    <name type="common">Wild soybean</name>
    <dbReference type="NCBI Taxonomy" id="3848"/>
    <lineage>
        <taxon>Eukaryota</taxon>
        <taxon>Viridiplantae</taxon>
        <taxon>Streptophyta</taxon>
        <taxon>Embryophyta</taxon>
        <taxon>Tracheophyta</taxon>
        <taxon>Spermatophyta</taxon>
        <taxon>Magnoliopsida</taxon>
        <taxon>eudicotyledons</taxon>
        <taxon>Gunneridae</taxon>
        <taxon>Pentapetalae</taxon>
        <taxon>rosids</taxon>
        <taxon>fabids</taxon>
        <taxon>Fabales</taxon>
        <taxon>Fabaceae</taxon>
        <taxon>Papilionoideae</taxon>
        <taxon>50 kb inversion clade</taxon>
        <taxon>NPAAA clade</taxon>
        <taxon>indigoferoid/millettioid clade</taxon>
        <taxon>Phaseoleae</taxon>
        <taxon>Glycine</taxon>
        <taxon>Glycine subgen. Soja</taxon>
    </lineage>
</organism>
<evidence type="ECO:0000313" key="2">
    <source>
        <dbReference type="EMBL" id="RZB65506.1"/>
    </source>
</evidence>
<reference evidence="2 3" key="1">
    <citation type="submission" date="2018-09" db="EMBL/GenBank/DDBJ databases">
        <title>A high-quality reference genome of wild soybean provides a powerful tool to mine soybean genomes.</title>
        <authorList>
            <person name="Xie M."/>
            <person name="Chung C.Y.L."/>
            <person name="Li M.-W."/>
            <person name="Wong F.-L."/>
            <person name="Chan T.-F."/>
            <person name="Lam H.-M."/>
        </authorList>
    </citation>
    <scope>NUCLEOTIDE SEQUENCE [LARGE SCALE GENOMIC DNA]</scope>
    <source>
        <strain evidence="3">cv. W05</strain>
        <tissue evidence="2">Hypocotyl of etiolated seedlings</tissue>
    </source>
</reference>
<evidence type="ECO:0000313" key="3">
    <source>
        <dbReference type="Proteomes" id="UP000289340"/>
    </source>
</evidence>
<feature type="non-terminal residue" evidence="2">
    <location>
        <position position="1"/>
    </location>
</feature>
<comment type="caution">
    <text evidence="2">The sequence shown here is derived from an EMBL/GenBank/DDBJ whole genome shotgun (WGS) entry which is preliminary data.</text>
</comment>
<protein>
    <submittedName>
        <fullName evidence="2">Uncharacterized protein</fullName>
    </submittedName>
</protein>
<dbReference type="EMBL" id="QZWG01000015">
    <property type="protein sequence ID" value="RZB65506.1"/>
    <property type="molecule type" value="Genomic_DNA"/>
</dbReference>